<evidence type="ECO:0000313" key="3">
    <source>
        <dbReference type="Proteomes" id="UP000036938"/>
    </source>
</evidence>
<name>A0A0L1JQZ6_9RHOB</name>
<feature type="chain" id="PRO_5005554176" description="DUF4157 domain-containing protein" evidence="1">
    <location>
        <begin position="20"/>
        <end position="227"/>
    </location>
</feature>
<comment type="caution">
    <text evidence="2">The sequence shown here is derived from an EMBL/GenBank/DDBJ whole genome shotgun (WGS) entry which is preliminary data.</text>
</comment>
<evidence type="ECO:0000313" key="2">
    <source>
        <dbReference type="EMBL" id="KNG94214.1"/>
    </source>
</evidence>
<evidence type="ECO:0008006" key="4">
    <source>
        <dbReference type="Google" id="ProtNLM"/>
    </source>
</evidence>
<gene>
    <name evidence="2" type="ORF">ATO11_08305</name>
</gene>
<keyword evidence="1" id="KW-0732">Signal</keyword>
<organism evidence="2 3">
    <name type="scientific">Pseudaestuariivita atlantica</name>
    <dbReference type="NCBI Taxonomy" id="1317121"/>
    <lineage>
        <taxon>Bacteria</taxon>
        <taxon>Pseudomonadati</taxon>
        <taxon>Pseudomonadota</taxon>
        <taxon>Alphaproteobacteria</taxon>
        <taxon>Rhodobacterales</taxon>
        <taxon>Paracoccaceae</taxon>
        <taxon>Pseudaestuariivita</taxon>
    </lineage>
</organism>
<dbReference type="Proteomes" id="UP000036938">
    <property type="component" value="Unassembled WGS sequence"/>
</dbReference>
<feature type="signal peptide" evidence="1">
    <location>
        <begin position="1"/>
        <end position="19"/>
    </location>
</feature>
<evidence type="ECO:0000256" key="1">
    <source>
        <dbReference type="SAM" id="SignalP"/>
    </source>
</evidence>
<dbReference type="AlphaFoldDB" id="A0A0L1JQZ6"/>
<sequence>MALRLVLSCLLLLVAASCGRPLTEAESRFARAIHGDQVDLRRVRLVNNAPVRAYTFRIPKRPRVTCQERIFPPPQTDILTGAPAAVVLFNRIYFNRDFWLDEYVPDYPERLHLFEAMLLGHELTHVWQWQNRARTGYHPLKAAREHGASDDPYLFDPDTPRAFLDFGYEQQGAIVEEYICCSALDPDAPRTARLHQMIAQEFPISRLPRVDTILPWNGARVDGICRR</sequence>
<dbReference type="PROSITE" id="PS51257">
    <property type="entry name" value="PROKAR_LIPOPROTEIN"/>
    <property type="match status" value="1"/>
</dbReference>
<dbReference type="RefSeq" id="WP_050530365.1">
    <property type="nucleotide sequence ID" value="NZ_AQQZ01000003.1"/>
</dbReference>
<dbReference type="PATRIC" id="fig|1317121.7.peg.2271"/>
<dbReference type="OrthoDB" id="8686772at2"/>
<dbReference type="EMBL" id="AQQZ01000003">
    <property type="protein sequence ID" value="KNG94214.1"/>
    <property type="molecule type" value="Genomic_DNA"/>
</dbReference>
<keyword evidence="3" id="KW-1185">Reference proteome</keyword>
<dbReference type="STRING" id="1317121.ATO11_08305"/>
<proteinExistence type="predicted"/>
<reference evidence="2 3" key="1">
    <citation type="journal article" date="2015" name="Int. J. Syst. Evol. Microbiol.">
        <title>Aestuariivita atlantica sp. nov., isolated from deep sea sediment of the Atlantic Ocean.</title>
        <authorList>
            <person name="Li G."/>
            <person name="Lai Q."/>
            <person name="Du Y."/>
            <person name="Liu X."/>
            <person name="Sun F."/>
            <person name="Shao Z."/>
        </authorList>
    </citation>
    <scope>NUCLEOTIDE SEQUENCE [LARGE SCALE GENOMIC DNA]</scope>
    <source>
        <strain evidence="2 3">22II-S11-z3</strain>
    </source>
</reference>
<protein>
    <recommendedName>
        <fullName evidence="4">DUF4157 domain-containing protein</fullName>
    </recommendedName>
</protein>
<accession>A0A0L1JQZ6</accession>